<dbReference type="AlphaFoldDB" id="X1E1W0"/>
<proteinExistence type="predicted"/>
<reference evidence="1" key="1">
    <citation type="journal article" date="2014" name="Front. Microbiol.">
        <title>High frequency of phylogenetically diverse reductive dehalogenase-homologous genes in deep subseafloor sedimentary metagenomes.</title>
        <authorList>
            <person name="Kawai M."/>
            <person name="Futagami T."/>
            <person name="Toyoda A."/>
            <person name="Takaki Y."/>
            <person name="Nishi S."/>
            <person name="Hori S."/>
            <person name="Arai W."/>
            <person name="Tsubouchi T."/>
            <person name="Morono Y."/>
            <person name="Uchiyama I."/>
            <person name="Ito T."/>
            <person name="Fujiyama A."/>
            <person name="Inagaki F."/>
            <person name="Takami H."/>
        </authorList>
    </citation>
    <scope>NUCLEOTIDE SEQUENCE</scope>
    <source>
        <strain evidence="1">Expedition CK06-06</strain>
    </source>
</reference>
<accession>X1E1W0</accession>
<gene>
    <name evidence="1" type="ORF">S01H4_63053</name>
</gene>
<evidence type="ECO:0000313" key="1">
    <source>
        <dbReference type="EMBL" id="GAH11159.1"/>
    </source>
</evidence>
<feature type="non-terminal residue" evidence="1">
    <location>
        <position position="88"/>
    </location>
</feature>
<comment type="caution">
    <text evidence="1">The sequence shown here is derived from an EMBL/GenBank/DDBJ whole genome shotgun (WGS) entry which is preliminary data.</text>
</comment>
<dbReference type="EMBL" id="BART01037802">
    <property type="protein sequence ID" value="GAH11159.1"/>
    <property type="molecule type" value="Genomic_DNA"/>
</dbReference>
<protein>
    <submittedName>
        <fullName evidence="1">Uncharacterized protein</fullName>
    </submittedName>
</protein>
<sequence>MAVALLFGGTSLDASAQESRPHVLSILSYDDPAIAISDDARSALKEVGFTKCSMPFGVLIGADEAMPDAYVQATINVVAELLDLDGDG</sequence>
<organism evidence="1">
    <name type="scientific">marine sediment metagenome</name>
    <dbReference type="NCBI Taxonomy" id="412755"/>
    <lineage>
        <taxon>unclassified sequences</taxon>
        <taxon>metagenomes</taxon>
        <taxon>ecological metagenomes</taxon>
    </lineage>
</organism>
<name>X1E1W0_9ZZZZ</name>